<keyword evidence="2" id="KW-0472">Membrane</keyword>
<feature type="transmembrane region" description="Helical" evidence="2">
    <location>
        <begin position="29"/>
        <end position="50"/>
    </location>
</feature>
<feature type="transmembrane region" description="Helical" evidence="2">
    <location>
        <begin position="103"/>
        <end position="125"/>
    </location>
</feature>
<accession>A0A5N6R4U9</accession>
<keyword evidence="2" id="KW-1133">Transmembrane helix</keyword>
<feature type="region of interest" description="Disordered" evidence="1">
    <location>
        <begin position="209"/>
        <end position="229"/>
    </location>
</feature>
<name>A0A5N6R4U9_9ROSI</name>
<protein>
    <recommendedName>
        <fullName evidence="5">Protein DETOXIFICATION</fullName>
    </recommendedName>
</protein>
<evidence type="ECO:0000256" key="2">
    <source>
        <dbReference type="SAM" id="Phobius"/>
    </source>
</evidence>
<evidence type="ECO:0008006" key="5">
    <source>
        <dbReference type="Google" id="ProtNLM"/>
    </source>
</evidence>
<dbReference type="OrthoDB" id="2126698at2759"/>
<reference evidence="3 4" key="1">
    <citation type="submission" date="2019-06" db="EMBL/GenBank/DDBJ databases">
        <title>A chromosomal-level reference genome of Carpinus fangiana (Coryloideae, Betulaceae).</title>
        <authorList>
            <person name="Yang X."/>
            <person name="Wang Z."/>
            <person name="Zhang L."/>
            <person name="Hao G."/>
            <person name="Liu J."/>
            <person name="Yang Y."/>
        </authorList>
    </citation>
    <scope>NUCLEOTIDE SEQUENCE [LARGE SCALE GENOMIC DNA]</scope>
    <source>
        <strain evidence="3">Cfa_2016G</strain>
        <tissue evidence="3">Leaf</tissue>
    </source>
</reference>
<evidence type="ECO:0000313" key="4">
    <source>
        <dbReference type="Proteomes" id="UP000327013"/>
    </source>
</evidence>
<dbReference type="PANTHER" id="PTHR11206">
    <property type="entry name" value="MULTIDRUG RESISTANCE PROTEIN"/>
    <property type="match status" value="1"/>
</dbReference>
<dbReference type="AlphaFoldDB" id="A0A5N6R4U9"/>
<evidence type="ECO:0000313" key="3">
    <source>
        <dbReference type="EMBL" id="KAE8056010.1"/>
    </source>
</evidence>
<organism evidence="3 4">
    <name type="scientific">Carpinus fangiana</name>
    <dbReference type="NCBI Taxonomy" id="176857"/>
    <lineage>
        <taxon>Eukaryota</taxon>
        <taxon>Viridiplantae</taxon>
        <taxon>Streptophyta</taxon>
        <taxon>Embryophyta</taxon>
        <taxon>Tracheophyta</taxon>
        <taxon>Spermatophyta</taxon>
        <taxon>Magnoliopsida</taxon>
        <taxon>eudicotyledons</taxon>
        <taxon>Gunneridae</taxon>
        <taxon>Pentapetalae</taxon>
        <taxon>rosids</taxon>
        <taxon>fabids</taxon>
        <taxon>Fagales</taxon>
        <taxon>Betulaceae</taxon>
        <taxon>Carpinus</taxon>
    </lineage>
</organism>
<gene>
    <name evidence="3" type="ORF">FH972_012813</name>
</gene>
<proteinExistence type="predicted"/>
<keyword evidence="4" id="KW-1185">Reference proteome</keyword>
<dbReference type="Proteomes" id="UP000327013">
    <property type="component" value="Chromosome 5"/>
</dbReference>
<dbReference type="EMBL" id="CM017325">
    <property type="protein sequence ID" value="KAE8056010.1"/>
    <property type="molecule type" value="Genomic_DNA"/>
</dbReference>
<evidence type="ECO:0000256" key="1">
    <source>
        <dbReference type="SAM" id="MobiDB-lite"/>
    </source>
</evidence>
<sequence length="229" mass="24707">MNFVNSLNTSTLHYNMPYGVGAAARQPEWLAVGAVTVLAVAEAGVVSSALYCSRHVLGYAYSNEKEVEEYVAKMVPLLCLSVSMDSLLGGLQEAVDGSKWRPIYVNLGAYYLEGIPVAVLFSFVLHLRGRGLWIGILTGFSVQAIILSFITASTDWHKQVVRITHLAQIKTGKEPPRIEVHASKAEDGDARVEEVGMDLETAVEGGQEVVHNHKGGGGPGGNYHRSISN</sequence>
<keyword evidence="2" id="KW-0812">Transmembrane</keyword>
<feature type="transmembrane region" description="Helical" evidence="2">
    <location>
        <begin position="131"/>
        <end position="152"/>
    </location>
</feature>